<dbReference type="HOGENOM" id="CLU_750239_0_0_1"/>
<dbReference type="OrthoDB" id="4366340at2759"/>
<evidence type="ECO:0000259" key="1">
    <source>
        <dbReference type="PROSITE" id="PS51412"/>
    </source>
</evidence>
<dbReference type="InterPro" id="IPR020864">
    <property type="entry name" value="MACPF"/>
</dbReference>
<dbReference type="EMBL" id="AZHE01000034">
    <property type="protein sequence ID" value="KHN94504.1"/>
    <property type="molecule type" value="Genomic_DNA"/>
</dbReference>
<name>A0A0B2WLC9_METAS</name>
<dbReference type="Pfam" id="PF01823">
    <property type="entry name" value="MACPF"/>
    <property type="match status" value="1"/>
</dbReference>
<reference evidence="2 3" key="1">
    <citation type="journal article" date="2014" name="Proc. Natl. Acad. Sci. U.S.A.">
        <title>Trajectory and genomic determinants of fungal-pathogen speciation and host adaptation.</title>
        <authorList>
            <person name="Hu X."/>
            <person name="Xiao G."/>
            <person name="Zheng P."/>
            <person name="Shang Y."/>
            <person name="Su Y."/>
            <person name="Zhang X."/>
            <person name="Liu X."/>
            <person name="Zhan S."/>
            <person name="St Leger R.J."/>
            <person name="Wang C."/>
        </authorList>
    </citation>
    <scope>NUCLEOTIDE SEQUENCE [LARGE SCALE GENOMIC DNA]</scope>
    <source>
        <strain evidence="2 3">ARSEF 1941</strain>
    </source>
</reference>
<dbReference type="RefSeq" id="XP_040675570.1">
    <property type="nucleotide sequence ID" value="XM_040826490.1"/>
</dbReference>
<proteinExistence type="predicted"/>
<evidence type="ECO:0000313" key="2">
    <source>
        <dbReference type="EMBL" id="KHN94504.1"/>
    </source>
</evidence>
<dbReference type="SMART" id="SM00457">
    <property type="entry name" value="MACPF"/>
    <property type="match status" value="1"/>
</dbReference>
<dbReference type="AlphaFoldDB" id="A0A0B2WLC9"/>
<protein>
    <submittedName>
        <fullName evidence="2">Membrane attack complex component/perforin (MACPF) domain protein</fullName>
    </submittedName>
</protein>
<keyword evidence="3" id="KW-1185">Reference proteome</keyword>
<organism evidence="2 3">
    <name type="scientific">Metarhizium album (strain ARSEF 1941)</name>
    <dbReference type="NCBI Taxonomy" id="1081103"/>
    <lineage>
        <taxon>Eukaryota</taxon>
        <taxon>Fungi</taxon>
        <taxon>Dikarya</taxon>
        <taxon>Ascomycota</taxon>
        <taxon>Pezizomycotina</taxon>
        <taxon>Sordariomycetes</taxon>
        <taxon>Hypocreomycetidae</taxon>
        <taxon>Hypocreales</taxon>
        <taxon>Clavicipitaceae</taxon>
        <taxon>Metarhizium</taxon>
    </lineage>
</organism>
<comment type="caution">
    <text evidence="2">The sequence shown here is derived from an EMBL/GenBank/DDBJ whole genome shotgun (WGS) entry which is preliminary data.</text>
</comment>
<gene>
    <name evidence="2" type="ORF">MAM_07692</name>
</gene>
<accession>A0A0B2WLC9</accession>
<feature type="domain" description="MACPF" evidence="1">
    <location>
        <begin position="1"/>
        <end position="335"/>
    </location>
</feature>
<sequence>MSGEDQPVFTNSQLLGQSVNILPSLGNGPFDVGSLLSDTTRVISISKSTKIVQANNDKKITIPNDVNCTVLNNSSSSVLVVDSGHTISNSWSVNASASGSYSGVSLDASASYSFGTSLSQSNYYGFFGFEYSSFTLTLQKATIRNKSNVDPQLLADAATLPEWKAWNDGTYRPDKDTYDKYMEFFDSWGTHLITHCHFGARFSAKVEIGKEKCESKESFETNLKAEFSGVASIEAGAKKNKEYESYRNSRKVDAYVKGGDQGLAAVSERRPQDSDDYNAWAKSITNETTLAPVRLALTNMAEMLRKVAKTDEERKAAKNLSNAFAWLAKFQRIDGTVFFGALPRDTQKYEMYITAPPGILCEIREAKQQ</sequence>
<dbReference type="PROSITE" id="PS51412">
    <property type="entry name" value="MACPF_2"/>
    <property type="match status" value="1"/>
</dbReference>
<dbReference type="GeneID" id="63742147"/>
<evidence type="ECO:0000313" key="3">
    <source>
        <dbReference type="Proteomes" id="UP000030816"/>
    </source>
</evidence>
<dbReference type="Proteomes" id="UP000030816">
    <property type="component" value="Unassembled WGS sequence"/>
</dbReference>